<gene>
    <name evidence="1" type="ORF">NIES46_00980</name>
</gene>
<evidence type="ECO:0000313" key="1">
    <source>
        <dbReference type="EMBL" id="GCE92063.1"/>
    </source>
</evidence>
<dbReference type="SUPFAM" id="SSF159245">
    <property type="entry name" value="AttH-like"/>
    <property type="match status" value="1"/>
</dbReference>
<name>A0A5M3SY92_LIMPL</name>
<evidence type="ECO:0008006" key="3">
    <source>
        <dbReference type="Google" id="ProtNLM"/>
    </source>
</evidence>
<organism evidence="1 2">
    <name type="scientific">Limnospira platensis NIES-46</name>
    <dbReference type="NCBI Taxonomy" id="1236695"/>
    <lineage>
        <taxon>Bacteria</taxon>
        <taxon>Bacillati</taxon>
        <taxon>Cyanobacteriota</taxon>
        <taxon>Cyanophyceae</taxon>
        <taxon>Oscillatoriophycideae</taxon>
        <taxon>Oscillatoriales</taxon>
        <taxon>Sirenicapillariaceae</taxon>
        <taxon>Limnospira</taxon>
    </lineage>
</organism>
<protein>
    <recommendedName>
        <fullName evidence="3">AttH domain-containing protein</fullName>
    </recommendedName>
</protein>
<keyword evidence="2" id="KW-1185">Reference proteome</keyword>
<accession>A0A5M3SY92</accession>
<evidence type="ECO:0000313" key="2">
    <source>
        <dbReference type="Proteomes" id="UP000326169"/>
    </source>
</evidence>
<sequence length="355" mass="40167">MTIDEQTLARVEQLRIPLEDPTAPLDWKDWYHYVLLDPDTQIRVLVNLTAIARPGTGEIQTSFMVTVPTDFQGLDCSQSAPFASFGTTFSQEWNPSQISPEPVHWQGEGMELQVNGTQTRLEVEDRRSQLFIELEATATATPLLVTENSPFGSGFIGWGLVPGLQVRGNLSVAGRSFPIHPNWFCYHDRNFGRFRWGEDIGWEWFVAFGTCIDGTSITLVLDRRTNKDHSQGGFPYIFIYVNHQLRKVFLGATLQINWDWSEVAVIPPRLPGIMALLFSDRLLQTPSTLEIIAADDQDQLLIEIDFESVVELIVPDNQQRQYTFIEELTGRAAVTLKLGEKTWLATGLVYGEYVI</sequence>
<dbReference type="RefSeq" id="WP_014276289.1">
    <property type="nucleotide sequence ID" value="NZ_BIMW01000001.1"/>
</dbReference>
<dbReference type="GeneID" id="301681080"/>
<comment type="caution">
    <text evidence="1">The sequence shown here is derived from an EMBL/GenBank/DDBJ whole genome shotgun (WGS) entry which is preliminary data.</text>
</comment>
<dbReference type="EMBL" id="BIMW01000001">
    <property type="protein sequence ID" value="GCE92063.1"/>
    <property type="molecule type" value="Genomic_DNA"/>
</dbReference>
<reference evidence="1 2" key="1">
    <citation type="journal article" date="2019" name="J Genomics">
        <title>The Draft Genome of a Hydrogen-producing Cyanobacterium, Arthrospira platensis NIES-46.</title>
        <authorList>
            <person name="Suzuki S."/>
            <person name="Yamaguchi H."/>
            <person name="Kawachi M."/>
        </authorList>
    </citation>
    <scope>NUCLEOTIDE SEQUENCE [LARGE SCALE GENOMIC DNA]</scope>
    <source>
        <strain evidence="1 2">NIES-46</strain>
    </source>
</reference>
<proteinExistence type="predicted"/>
<dbReference type="Proteomes" id="UP000326169">
    <property type="component" value="Unassembled WGS sequence"/>
</dbReference>